<evidence type="ECO:0000313" key="1">
    <source>
        <dbReference type="EMBL" id="KYM93939.1"/>
    </source>
</evidence>
<sequence>YCRCIEMNTYSGTRAEVMMIGDIRMLLVNRERNPAIQKLLRDKCGRDSGEFECQCYKCWSAGMYNIKVLDMYDIVKAERYCKTCERVTSKCSE</sequence>
<dbReference type="Proteomes" id="UP000078542">
    <property type="component" value="Unassembled WGS sequence"/>
</dbReference>
<accession>A0A151I6Y9</accession>
<name>A0A151I6Y9_9HYME</name>
<evidence type="ECO:0000313" key="2">
    <source>
        <dbReference type="Proteomes" id="UP000078542"/>
    </source>
</evidence>
<feature type="non-terminal residue" evidence="1">
    <location>
        <position position="1"/>
    </location>
</feature>
<dbReference type="EMBL" id="KQ978449">
    <property type="protein sequence ID" value="KYM93939.1"/>
    <property type="molecule type" value="Genomic_DNA"/>
</dbReference>
<proteinExistence type="predicted"/>
<protein>
    <submittedName>
        <fullName evidence="1">Uncharacterized protein</fullName>
    </submittedName>
</protein>
<gene>
    <name evidence="1" type="ORF">ALC62_15446</name>
</gene>
<organism evidence="1 2">
    <name type="scientific">Cyphomyrmex costatus</name>
    <dbReference type="NCBI Taxonomy" id="456900"/>
    <lineage>
        <taxon>Eukaryota</taxon>
        <taxon>Metazoa</taxon>
        <taxon>Ecdysozoa</taxon>
        <taxon>Arthropoda</taxon>
        <taxon>Hexapoda</taxon>
        <taxon>Insecta</taxon>
        <taxon>Pterygota</taxon>
        <taxon>Neoptera</taxon>
        <taxon>Endopterygota</taxon>
        <taxon>Hymenoptera</taxon>
        <taxon>Apocrita</taxon>
        <taxon>Aculeata</taxon>
        <taxon>Formicoidea</taxon>
        <taxon>Formicidae</taxon>
        <taxon>Myrmicinae</taxon>
        <taxon>Cyphomyrmex</taxon>
    </lineage>
</organism>
<reference evidence="1 2" key="1">
    <citation type="submission" date="2016-03" db="EMBL/GenBank/DDBJ databases">
        <title>Cyphomyrmex costatus WGS genome.</title>
        <authorList>
            <person name="Nygaard S."/>
            <person name="Hu H."/>
            <person name="Boomsma J."/>
            <person name="Zhang G."/>
        </authorList>
    </citation>
    <scope>NUCLEOTIDE SEQUENCE [LARGE SCALE GENOMIC DNA]</scope>
    <source>
        <strain evidence="1">MS0001</strain>
        <tissue evidence="1">Whole body</tissue>
    </source>
</reference>
<keyword evidence="2" id="KW-1185">Reference proteome</keyword>
<dbReference type="AlphaFoldDB" id="A0A151I6Y9"/>